<protein>
    <submittedName>
        <fullName evidence="2">Uncharacterized protein</fullName>
    </submittedName>
</protein>
<dbReference type="Proteomes" id="UP000644020">
    <property type="component" value="Unassembled WGS sequence"/>
</dbReference>
<dbReference type="AlphaFoldDB" id="A0A918SPV7"/>
<proteinExistence type="predicted"/>
<keyword evidence="3" id="KW-1185">Reference proteome</keyword>
<accession>A0A918SPV7</accession>
<dbReference type="EMBL" id="BMUL01000001">
    <property type="protein sequence ID" value="GHA64606.1"/>
    <property type="molecule type" value="Genomic_DNA"/>
</dbReference>
<feature type="transmembrane region" description="Helical" evidence="1">
    <location>
        <begin position="229"/>
        <end position="248"/>
    </location>
</feature>
<keyword evidence="1" id="KW-0812">Transmembrane</keyword>
<feature type="transmembrane region" description="Helical" evidence="1">
    <location>
        <begin position="126"/>
        <end position="147"/>
    </location>
</feature>
<keyword evidence="1" id="KW-1133">Transmembrane helix</keyword>
<evidence type="ECO:0000313" key="2">
    <source>
        <dbReference type="EMBL" id="GHA64606.1"/>
    </source>
</evidence>
<name>A0A918SPV7_9ACTN</name>
<reference evidence="2" key="2">
    <citation type="submission" date="2020-09" db="EMBL/GenBank/DDBJ databases">
        <authorList>
            <person name="Sun Q."/>
            <person name="Ohkuma M."/>
        </authorList>
    </citation>
    <scope>NUCLEOTIDE SEQUENCE</scope>
    <source>
        <strain evidence="2">JCM 4518</strain>
    </source>
</reference>
<evidence type="ECO:0000256" key="1">
    <source>
        <dbReference type="SAM" id="Phobius"/>
    </source>
</evidence>
<reference evidence="2" key="1">
    <citation type="journal article" date="2014" name="Int. J. Syst. Evol. Microbiol.">
        <title>Complete genome sequence of Corynebacterium casei LMG S-19264T (=DSM 44701T), isolated from a smear-ripened cheese.</title>
        <authorList>
            <consortium name="US DOE Joint Genome Institute (JGI-PGF)"/>
            <person name="Walter F."/>
            <person name="Albersmeier A."/>
            <person name="Kalinowski J."/>
            <person name="Ruckert C."/>
        </authorList>
    </citation>
    <scope>NUCLEOTIDE SEQUENCE</scope>
    <source>
        <strain evidence="2">JCM 4518</strain>
    </source>
</reference>
<dbReference type="RefSeq" id="WP_189974525.1">
    <property type="nucleotide sequence ID" value="NZ_BMUL01000001.1"/>
</dbReference>
<evidence type="ECO:0000313" key="3">
    <source>
        <dbReference type="Proteomes" id="UP000644020"/>
    </source>
</evidence>
<sequence length="252" mass="26181">MRSTHVLVKGAHTTTLKGGRLTLSRGRRTTTVPLAAVQEVRPHGATALTLVLTDGATRRLPGGTAHAADAFRAALTAALPERRDPAGSALLTERERRRRPWLRRLTAGAVGLAYAGYVLRVAVGPGLLGALTSALGAPAALLGLLAVRAGARGALVRARLARRGVTVMGVRGRHPDGTPHGGFTYTDALGNEYGHAKGGTEPAAHLVYDPESPRDSVLRQPAAWVVAKYGLGFALALAVLALGTAGLVRPYV</sequence>
<comment type="caution">
    <text evidence="2">The sequence shown here is derived from an EMBL/GenBank/DDBJ whole genome shotgun (WGS) entry which is preliminary data.</text>
</comment>
<organism evidence="2 3">
    <name type="scientific">Streptomyces termitum</name>
    <dbReference type="NCBI Taxonomy" id="67368"/>
    <lineage>
        <taxon>Bacteria</taxon>
        <taxon>Bacillati</taxon>
        <taxon>Actinomycetota</taxon>
        <taxon>Actinomycetes</taxon>
        <taxon>Kitasatosporales</taxon>
        <taxon>Streptomycetaceae</taxon>
        <taxon>Streptomyces</taxon>
    </lineage>
</organism>
<feature type="transmembrane region" description="Helical" evidence="1">
    <location>
        <begin position="101"/>
        <end position="120"/>
    </location>
</feature>
<keyword evidence="1" id="KW-0472">Membrane</keyword>
<gene>
    <name evidence="2" type="ORF">GCM10010305_02700</name>
</gene>